<name>A0AA86N5D6_9EUKA</name>
<dbReference type="EMBL" id="CATOUU010000311">
    <property type="protein sequence ID" value="CAI9924381.1"/>
    <property type="molecule type" value="Genomic_DNA"/>
</dbReference>
<evidence type="ECO:0000313" key="1">
    <source>
        <dbReference type="EMBL" id="CAI9913116.1"/>
    </source>
</evidence>
<evidence type="ECO:0000313" key="2">
    <source>
        <dbReference type="EMBL" id="CAI9924381.1"/>
    </source>
</evidence>
<dbReference type="EMBL" id="CATOUU010000019">
    <property type="protein sequence ID" value="CAI9913116.1"/>
    <property type="molecule type" value="Genomic_DNA"/>
</dbReference>
<evidence type="ECO:0000313" key="5">
    <source>
        <dbReference type="Proteomes" id="UP001642409"/>
    </source>
</evidence>
<dbReference type="EMBL" id="CAXDID020000396">
    <property type="protein sequence ID" value="CAL6086788.1"/>
    <property type="molecule type" value="Genomic_DNA"/>
</dbReference>
<dbReference type="Proteomes" id="UP001642409">
    <property type="component" value="Unassembled WGS sequence"/>
</dbReference>
<gene>
    <name evidence="2" type="ORF">HINF_LOCUS12026</name>
    <name evidence="3" type="ORF">HINF_LOCUS63334</name>
    <name evidence="4" type="ORF">HINF_LOCUS68824</name>
    <name evidence="1" type="ORF">HINF_LOCUS761</name>
</gene>
<sequence>MQPGTLLDLSPPWLQKGRKIKNLLLCELNWPGRGLRLRRNSRVLPLQAIPAVQPFINLQGSGCQHRKPLPGHCFYLVPAFVVILALFRRLLLLSVSSACSSGCCWAVLACLMTELGPPGALTALNLVLSLLLWRWSCLARRVAVALSYFYTVRLRFEPGLLAFRLLFELPPAPGLHLPSLSSLFAFGLAWRTLKVQLGKEIGGE</sequence>
<protein>
    <submittedName>
        <fullName evidence="3">Hypothetical_protein</fullName>
    </submittedName>
</protein>
<proteinExistence type="predicted"/>
<reference evidence="1" key="1">
    <citation type="submission" date="2023-06" db="EMBL/GenBank/DDBJ databases">
        <authorList>
            <person name="Kurt Z."/>
        </authorList>
    </citation>
    <scope>NUCLEOTIDE SEQUENCE</scope>
</reference>
<evidence type="ECO:0000313" key="4">
    <source>
        <dbReference type="EMBL" id="CAL6097263.1"/>
    </source>
</evidence>
<evidence type="ECO:0000313" key="3">
    <source>
        <dbReference type="EMBL" id="CAL6086788.1"/>
    </source>
</evidence>
<keyword evidence="5" id="KW-1185">Reference proteome</keyword>
<dbReference type="AlphaFoldDB" id="A0AA86N5D6"/>
<reference evidence="3 5" key="2">
    <citation type="submission" date="2024-07" db="EMBL/GenBank/DDBJ databases">
        <authorList>
            <person name="Akdeniz Z."/>
        </authorList>
    </citation>
    <scope>NUCLEOTIDE SEQUENCE [LARGE SCALE GENOMIC DNA]</scope>
</reference>
<organism evidence="1">
    <name type="scientific">Hexamita inflata</name>
    <dbReference type="NCBI Taxonomy" id="28002"/>
    <lineage>
        <taxon>Eukaryota</taxon>
        <taxon>Metamonada</taxon>
        <taxon>Diplomonadida</taxon>
        <taxon>Hexamitidae</taxon>
        <taxon>Hexamitinae</taxon>
        <taxon>Hexamita</taxon>
    </lineage>
</organism>
<dbReference type="EMBL" id="CAXDID020000493">
    <property type="protein sequence ID" value="CAL6097263.1"/>
    <property type="molecule type" value="Genomic_DNA"/>
</dbReference>
<accession>A0AA86N5D6</accession>
<comment type="caution">
    <text evidence="1">The sequence shown here is derived from an EMBL/GenBank/DDBJ whole genome shotgun (WGS) entry which is preliminary data.</text>
</comment>